<organism evidence="2 3">
    <name type="scientific">Nitrosococcus oceani C-27</name>
    <dbReference type="NCBI Taxonomy" id="314279"/>
    <lineage>
        <taxon>Bacteria</taxon>
        <taxon>Pseudomonadati</taxon>
        <taxon>Pseudomonadota</taxon>
        <taxon>Gammaproteobacteria</taxon>
        <taxon>Chromatiales</taxon>
        <taxon>Chromatiaceae</taxon>
        <taxon>Nitrosococcus</taxon>
    </lineage>
</organism>
<gene>
    <name evidence="2" type="ORF">IB75_00535</name>
</gene>
<feature type="transmembrane region" description="Helical" evidence="1">
    <location>
        <begin position="73"/>
        <end position="97"/>
    </location>
</feature>
<proteinExistence type="predicted"/>
<accession>A0A0E2ZAU2</accession>
<keyword evidence="1" id="KW-0812">Transmembrane</keyword>
<evidence type="ECO:0000256" key="1">
    <source>
        <dbReference type="SAM" id="Phobius"/>
    </source>
</evidence>
<evidence type="ECO:0000313" key="2">
    <source>
        <dbReference type="EMBL" id="KFI20895.1"/>
    </source>
</evidence>
<name>A0A0E2ZAU2_9GAMM</name>
<dbReference type="Proteomes" id="UP000028839">
    <property type="component" value="Unassembled WGS sequence"/>
</dbReference>
<evidence type="ECO:0000313" key="3">
    <source>
        <dbReference type="Proteomes" id="UP000028839"/>
    </source>
</evidence>
<evidence type="ECO:0008006" key="4">
    <source>
        <dbReference type="Google" id="ProtNLM"/>
    </source>
</evidence>
<feature type="transmembrane region" description="Helical" evidence="1">
    <location>
        <begin position="34"/>
        <end position="61"/>
    </location>
</feature>
<sequence length="321" mass="33680">MSTPAEQAAIIERKAAEQAAIVERKWEPLISWGAIFAGLFFVISTGWLLFLLGSAIGVGIADATDLDAIGEGLGIGVTIWTVVSMIVVFFLGALLAARLAGKPDNTIGILHGITVWSAGTALMLVLGAWGVSGIINAGQSLVKGTVAATAEVGSAGFKGASEVGSEGKDLLPSSVMNAIQAQIKRRAAKVIANTGGEQISPDEARQALRELDEDTLKSVAQELIFGNEQRAKNVLVANTNLSEREINAIIDGVSQEIEAQINEIQAELKQRAETVSDYTQAVLWVTFVSAALALTAAIFGGLIGASTVRRISSSYRRHPSV</sequence>
<dbReference type="EMBL" id="JPGN01000005">
    <property type="protein sequence ID" value="KFI20895.1"/>
    <property type="molecule type" value="Genomic_DNA"/>
</dbReference>
<keyword evidence="1" id="KW-0472">Membrane</keyword>
<dbReference type="AlphaFoldDB" id="A0A0E2ZAU2"/>
<comment type="caution">
    <text evidence="2">The sequence shown here is derived from an EMBL/GenBank/DDBJ whole genome shotgun (WGS) entry which is preliminary data.</text>
</comment>
<feature type="transmembrane region" description="Helical" evidence="1">
    <location>
        <begin position="109"/>
        <end position="131"/>
    </location>
</feature>
<protein>
    <recommendedName>
        <fullName evidence="4">PhnA-like protein</fullName>
    </recommendedName>
</protein>
<dbReference type="OrthoDB" id="2154696at2"/>
<reference evidence="2 3" key="1">
    <citation type="submission" date="2014-07" db="EMBL/GenBank/DDBJ databases">
        <title>Comparative analysis of Nitrosococcus oceani genome inventories of strains from Pacific and Atlantic gyres.</title>
        <authorList>
            <person name="Lim C.K."/>
            <person name="Wang L."/>
            <person name="Sayavedra-Soto L.A."/>
            <person name="Klotz M.G."/>
        </authorList>
    </citation>
    <scope>NUCLEOTIDE SEQUENCE [LARGE SCALE GENOMIC DNA]</scope>
    <source>
        <strain evidence="2 3">C-27</strain>
    </source>
</reference>
<feature type="transmembrane region" description="Helical" evidence="1">
    <location>
        <begin position="281"/>
        <end position="308"/>
    </location>
</feature>
<dbReference type="HOGENOM" id="CLU_057647_0_0_6"/>
<keyword evidence="1" id="KW-1133">Transmembrane helix</keyword>